<gene>
    <name evidence="1" type="ORF">ACFSSE_17360</name>
</gene>
<protein>
    <submittedName>
        <fullName evidence="1">Chondroitinase-B domain-containing protein</fullName>
    </submittedName>
</protein>
<evidence type="ECO:0000313" key="1">
    <source>
        <dbReference type="EMBL" id="MFD2733481.1"/>
    </source>
</evidence>
<dbReference type="InterPro" id="IPR012334">
    <property type="entry name" value="Pectin_lyas_fold"/>
</dbReference>
<name>A0ABW5TW24_9SPHI</name>
<dbReference type="Pfam" id="PF14592">
    <property type="entry name" value="Chondroitinas_B"/>
    <property type="match status" value="1"/>
</dbReference>
<dbReference type="InterPro" id="IPR039513">
    <property type="entry name" value="PL-6"/>
</dbReference>
<dbReference type="EMBL" id="JBHULV010000055">
    <property type="protein sequence ID" value="MFD2733481.1"/>
    <property type="molecule type" value="Genomic_DNA"/>
</dbReference>
<comment type="caution">
    <text evidence="1">The sequence shown here is derived from an EMBL/GenBank/DDBJ whole genome shotgun (WGS) entry which is preliminary data.</text>
</comment>
<evidence type="ECO:0000313" key="2">
    <source>
        <dbReference type="Proteomes" id="UP001597546"/>
    </source>
</evidence>
<dbReference type="Proteomes" id="UP001597546">
    <property type="component" value="Unassembled WGS sequence"/>
</dbReference>
<dbReference type="RefSeq" id="WP_379044216.1">
    <property type="nucleotide sequence ID" value="NZ_JBHSKW010000037.1"/>
</dbReference>
<sequence length="338" mass="36138">MKLYNQLVLSVTTIALLSSSGKINQASAQAKRNLIKVANSTELKSVLSIAKPGDSIVLQDGVYEGKFVIKNTNNGTLEKPITLIGSRKAILDAGTKESGYALSLQANYWRIKGFTIQNALKGLVADGANYCLIDGILVTQIGEEAIHLRKFSKHNTIQRTEISYTGLKTPDYGEGIYIGTAVSNWPKISNGEPDRCDSNKVINNKIGPYVAAECIDIKEGTTGGIIRGNTFEAQGITGANSADSWIDVKGNSYLIENNTGNNTQPSVLKDGYQINCAVAGWGCYNVFKNNLSNVNAAGHGFNVRLKSSKGEAVGNKVYSNNKVNNAASGVANIPLLTN</sequence>
<dbReference type="InterPro" id="IPR011050">
    <property type="entry name" value="Pectin_lyase_fold/virulence"/>
</dbReference>
<accession>A0ABW5TW24</accession>
<dbReference type="Gene3D" id="2.160.20.10">
    <property type="entry name" value="Single-stranded right-handed beta-helix, Pectin lyase-like"/>
    <property type="match status" value="1"/>
</dbReference>
<dbReference type="SUPFAM" id="SSF51126">
    <property type="entry name" value="Pectin lyase-like"/>
    <property type="match status" value="1"/>
</dbReference>
<keyword evidence="2" id="KW-1185">Reference proteome</keyword>
<proteinExistence type="predicted"/>
<reference evidence="2" key="1">
    <citation type="journal article" date="2019" name="Int. J. Syst. Evol. Microbiol.">
        <title>The Global Catalogue of Microorganisms (GCM) 10K type strain sequencing project: providing services to taxonomists for standard genome sequencing and annotation.</title>
        <authorList>
            <consortium name="The Broad Institute Genomics Platform"/>
            <consortium name="The Broad Institute Genome Sequencing Center for Infectious Disease"/>
            <person name="Wu L."/>
            <person name="Ma J."/>
        </authorList>
    </citation>
    <scope>NUCLEOTIDE SEQUENCE [LARGE SCALE GENOMIC DNA]</scope>
    <source>
        <strain evidence="2">KCTC 42456</strain>
    </source>
</reference>
<organism evidence="1 2">
    <name type="scientific">Pedobacter alpinus</name>
    <dbReference type="NCBI Taxonomy" id="1590643"/>
    <lineage>
        <taxon>Bacteria</taxon>
        <taxon>Pseudomonadati</taxon>
        <taxon>Bacteroidota</taxon>
        <taxon>Sphingobacteriia</taxon>
        <taxon>Sphingobacteriales</taxon>
        <taxon>Sphingobacteriaceae</taxon>
        <taxon>Pedobacter</taxon>
    </lineage>
</organism>